<feature type="compositionally biased region" description="Polar residues" evidence="7">
    <location>
        <begin position="17"/>
        <end position="42"/>
    </location>
</feature>
<dbReference type="Pfam" id="PF00653">
    <property type="entry name" value="BIR"/>
    <property type="match status" value="2"/>
</dbReference>
<feature type="compositionally biased region" description="Polar residues" evidence="7">
    <location>
        <begin position="606"/>
        <end position="669"/>
    </location>
</feature>
<feature type="region of interest" description="Disordered" evidence="7">
    <location>
        <begin position="542"/>
        <end position="671"/>
    </location>
</feature>
<feature type="region of interest" description="Disordered" evidence="7">
    <location>
        <begin position="307"/>
        <end position="336"/>
    </location>
</feature>
<evidence type="ECO:0000313" key="10">
    <source>
        <dbReference type="Proteomes" id="UP001159428"/>
    </source>
</evidence>
<keyword evidence="2" id="KW-0053">Apoptosis</keyword>
<evidence type="ECO:0000313" key="9">
    <source>
        <dbReference type="EMBL" id="CAH3035175.1"/>
    </source>
</evidence>
<organism evidence="9 10">
    <name type="scientific">Pocillopora meandrina</name>
    <dbReference type="NCBI Taxonomy" id="46732"/>
    <lineage>
        <taxon>Eukaryota</taxon>
        <taxon>Metazoa</taxon>
        <taxon>Cnidaria</taxon>
        <taxon>Anthozoa</taxon>
        <taxon>Hexacorallia</taxon>
        <taxon>Scleractinia</taxon>
        <taxon>Astrocoeniina</taxon>
        <taxon>Pocilloporidae</taxon>
        <taxon>Pocillopora</taxon>
    </lineage>
</organism>
<evidence type="ECO:0000256" key="1">
    <source>
        <dbReference type="ARBA" id="ARBA00006672"/>
    </source>
</evidence>
<evidence type="ECO:0000256" key="7">
    <source>
        <dbReference type="SAM" id="MobiDB-lite"/>
    </source>
</evidence>
<feature type="domain" description="RING-type" evidence="8">
    <location>
        <begin position="814"/>
        <end position="849"/>
    </location>
</feature>
<gene>
    <name evidence="9" type="ORF">PMEA_00016558</name>
</gene>
<evidence type="ECO:0000256" key="5">
    <source>
        <dbReference type="ARBA" id="ARBA00022833"/>
    </source>
</evidence>
<dbReference type="Gene3D" id="3.30.40.10">
    <property type="entry name" value="Zinc/RING finger domain, C3HC4 (zinc finger)"/>
    <property type="match status" value="1"/>
</dbReference>
<evidence type="ECO:0000256" key="4">
    <source>
        <dbReference type="ARBA" id="ARBA00022771"/>
    </source>
</evidence>
<dbReference type="CDD" id="cd00022">
    <property type="entry name" value="BIR"/>
    <property type="match status" value="2"/>
</dbReference>
<dbReference type="InterPro" id="IPR001370">
    <property type="entry name" value="BIR_rpt"/>
</dbReference>
<feature type="region of interest" description="Disordered" evidence="7">
    <location>
        <begin position="778"/>
        <end position="804"/>
    </location>
</feature>
<feature type="compositionally biased region" description="Polar residues" evidence="7">
    <location>
        <begin position="309"/>
        <end position="325"/>
    </location>
</feature>
<protein>
    <recommendedName>
        <fullName evidence="8">RING-type domain-containing protein</fullName>
    </recommendedName>
</protein>
<dbReference type="InterPro" id="IPR050784">
    <property type="entry name" value="IAP"/>
</dbReference>
<dbReference type="Gene3D" id="1.10.1170.10">
    <property type="entry name" value="Inhibitor Of Apoptosis Protein (2mihbC-IAP-1), Chain A"/>
    <property type="match status" value="2"/>
</dbReference>
<dbReference type="FunFam" id="3.30.40.10:FF:000184">
    <property type="entry name" value="Baculoviral IAP repeat containing 2"/>
    <property type="match status" value="1"/>
</dbReference>
<dbReference type="SUPFAM" id="SSF57924">
    <property type="entry name" value="Inhibitor of apoptosis (IAP) repeat"/>
    <property type="match status" value="2"/>
</dbReference>
<keyword evidence="4 6" id="KW-0863">Zinc-finger</keyword>
<evidence type="ECO:0000256" key="6">
    <source>
        <dbReference type="PROSITE-ProRule" id="PRU00175"/>
    </source>
</evidence>
<dbReference type="PANTHER" id="PTHR10044:SF139">
    <property type="entry name" value="DEATH-ASSOCIATED INHIBITOR OF APOPTOSIS 2"/>
    <property type="match status" value="1"/>
</dbReference>
<comment type="caution">
    <text evidence="9">The sequence shown here is derived from an EMBL/GenBank/DDBJ whole genome shotgun (WGS) entry which is preliminary data.</text>
</comment>
<feature type="compositionally biased region" description="Polar residues" evidence="7">
    <location>
        <begin position="559"/>
        <end position="597"/>
    </location>
</feature>
<keyword evidence="3" id="KW-0479">Metal-binding</keyword>
<dbReference type="AlphaFoldDB" id="A0AAU9VPY8"/>
<dbReference type="Gene3D" id="1.10.8.10">
    <property type="entry name" value="DNA helicase RuvA subunit, C-terminal domain"/>
    <property type="match status" value="1"/>
</dbReference>
<evidence type="ECO:0000256" key="3">
    <source>
        <dbReference type="ARBA" id="ARBA00022723"/>
    </source>
</evidence>
<dbReference type="PANTHER" id="PTHR10044">
    <property type="entry name" value="INHIBITOR OF APOPTOSIS"/>
    <property type="match status" value="1"/>
</dbReference>
<name>A0AAU9VPY8_9CNID</name>
<dbReference type="EMBL" id="CALNXJ010000003">
    <property type="protein sequence ID" value="CAH3035175.1"/>
    <property type="molecule type" value="Genomic_DNA"/>
</dbReference>
<dbReference type="FunFam" id="1.10.1170.10:FF:000002">
    <property type="entry name" value="Baculoviral IAP repeat containing 7"/>
    <property type="match status" value="1"/>
</dbReference>
<reference evidence="9 10" key="1">
    <citation type="submission" date="2022-05" db="EMBL/GenBank/DDBJ databases">
        <authorList>
            <consortium name="Genoscope - CEA"/>
            <person name="William W."/>
        </authorList>
    </citation>
    <scope>NUCLEOTIDE SEQUENCE [LARGE SCALE GENOMIC DNA]</scope>
</reference>
<feature type="compositionally biased region" description="Polar residues" evidence="7">
    <location>
        <begin position="352"/>
        <end position="379"/>
    </location>
</feature>
<dbReference type="Pfam" id="PF13920">
    <property type="entry name" value="zf-C3HC4_3"/>
    <property type="match status" value="1"/>
</dbReference>
<sequence>MQKRQETQDLPSMEAESMNSQMSYSSAEFSDRGNSFNGFEENSQHINNANISEMLNQQPNLVSYQKRLETFTRWPSSSPVKPTDLAAAGFYSVNLDDRVACFRCNLHLRQWNVGDDPWMEHKRLRPSCPFIKEVENLNGHVVTCNPVEASTGVREPVHPSFPTVTHARYGDHVYLTERDPPVNRERLIYPERPQYATHGSMFDTQDLHYPVETRTGVPQDYYDLRRRPQEFLGKDPMPVDFQRCPEHEQTATERNQHVVVRQGANQIHIVGPAVYQLNPEDELNIQKGEHGFHPQIRTERDLRQVYPGPQQTGRVPPSTETNFTGSHPFPRDPYRYISDEQRSGMNQFKQSVISYPPSYSGTFPNQTGYQRSESVTNESPVKFHKGNPSEKNPSKSENDIVEARPTQPPCNWQQFPPGRNVPGSRRQSQGYHPAFPVKDPSLQTEELPLIRQEYARHVSSPSDLSNEHHRLTTYVDWPHNHHIRPWDLSAAGFYYLGTGDSVKCFKCGIMLHNWEPSDTPWGEHQKWSTQCPLVLEHLRERPQAPTPSTPAEHAVQRVPSVQNERPSWRPGQSQSGQDLHTPIRSGNTSPLQGTWNASEKYPACTMPNSANGWNPSTEQRYSQWHNQTVTTSSHESYMTNESQTRFTGGSSSRAPNEVTQEPRSCSPRGSTAMELDMEKLGEMGFTQRDIQEAVAAKIGSTGSNFSTFTELVSALLERQQAGAPTFGSCAQHTPQEGEERPPRPHLNIPEREPCPREDEDLRKKNCLSAVTSPTTPVLRRDNLRRTLSAPASGSSDTEESLEEKLERMQEERTCKICMDAEVGMVFLPCGHLSCCPDCARGMDFCPMCRGPIIEKIHLLHYQRDYRNSFFSPTLFCSARLNQNTKVTPWA</sequence>
<dbReference type="InterPro" id="IPR013083">
    <property type="entry name" value="Znf_RING/FYVE/PHD"/>
</dbReference>
<dbReference type="SMART" id="SM00184">
    <property type="entry name" value="RING"/>
    <property type="match status" value="1"/>
</dbReference>
<dbReference type="SMART" id="SM00238">
    <property type="entry name" value="BIR"/>
    <property type="match status" value="2"/>
</dbReference>
<feature type="region of interest" description="Disordered" evidence="7">
    <location>
        <begin position="1"/>
        <end position="42"/>
    </location>
</feature>
<feature type="compositionally biased region" description="Basic and acidic residues" evidence="7">
    <location>
        <begin position="392"/>
        <end position="402"/>
    </location>
</feature>
<accession>A0AAU9VPY8</accession>
<keyword evidence="5" id="KW-0862">Zinc</keyword>
<feature type="region of interest" description="Disordered" evidence="7">
    <location>
        <begin position="352"/>
        <end position="439"/>
    </location>
</feature>
<evidence type="ECO:0000259" key="8">
    <source>
        <dbReference type="PROSITE" id="PS50089"/>
    </source>
</evidence>
<comment type="similarity">
    <text evidence="1">Belongs to the IAP family.</text>
</comment>
<dbReference type="PROSITE" id="PS50089">
    <property type="entry name" value="ZF_RING_2"/>
    <property type="match status" value="1"/>
</dbReference>
<keyword evidence="10" id="KW-1185">Reference proteome</keyword>
<dbReference type="InterPro" id="IPR001841">
    <property type="entry name" value="Znf_RING"/>
</dbReference>
<feature type="compositionally biased region" description="Basic and acidic residues" evidence="7">
    <location>
        <begin position="735"/>
        <end position="759"/>
    </location>
</feature>
<dbReference type="GO" id="GO:0008270">
    <property type="term" value="F:zinc ion binding"/>
    <property type="evidence" value="ECO:0007669"/>
    <property type="project" value="UniProtKB-KW"/>
</dbReference>
<dbReference type="GO" id="GO:0006915">
    <property type="term" value="P:apoptotic process"/>
    <property type="evidence" value="ECO:0007669"/>
    <property type="project" value="UniProtKB-KW"/>
</dbReference>
<dbReference type="Proteomes" id="UP001159428">
    <property type="component" value="Unassembled WGS sequence"/>
</dbReference>
<evidence type="ECO:0000256" key="2">
    <source>
        <dbReference type="ARBA" id="ARBA00022703"/>
    </source>
</evidence>
<proteinExistence type="inferred from homology"/>
<feature type="region of interest" description="Disordered" evidence="7">
    <location>
        <begin position="725"/>
        <end position="759"/>
    </location>
</feature>
<dbReference type="PROSITE" id="PS50143">
    <property type="entry name" value="BIR_REPEAT_2"/>
    <property type="match status" value="2"/>
</dbReference>